<reference evidence="12" key="1">
    <citation type="submission" date="2024-04" db="EMBL/GenBank/DDBJ databases">
        <title>Mariniflexile litorale, isolated from the shallow sediments of the Sea of Japan.</title>
        <authorList>
            <person name="Romanenko L."/>
            <person name="Isaeva M."/>
        </authorList>
    </citation>
    <scope>NUCLEOTIDE SEQUENCE [LARGE SCALE GENOMIC DNA]</scope>
    <source>
        <strain evidence="12">KMM 9835</strain>
    </source>
</reference>
<dbReference type="InterPro" id="IPR036942">
    <property type="entry name" value="Beta-barrel_TonB_sf"/>
</dbReference>
<keyword evidence="6 8" id="KW-0472">Membrane</keyword>
<gene>
    <name evidence="12" type="ORF">QLS71_018970</name>
</gene>
<dbReference type="Proteomes" id="UP001224325">
    <property type="component" value="Chromosome"/>
</dbReference>
<dbReference type="Pfam" id="PF00593">
    <property type="entry name" value="TonB_dep_Rec_b-barrel"/>
    <property type="match status" value="1"/>
</dbReference>
<evidence type="ECO:0000256" key="5">
    <source>
        <dbReference type="ARBA" id="ARBA00023077"/>
    </source>
</evidence>
<dbReference type="NCBIfam" id="TIGR04056">
    <property type="entry name" value="OMP_RagA_SusC"/>
    <property type="match status" value="1"/>
</dbReference>
<dbReference type="EMBL" id="CP155618">
    <property type="protein sequence ID" value="XBL14377.1"/>
    <property type="molecule type" value="Genomic_DNA"/>
</dbReference>
<dbReference type="InterPro" id="IPR023997">
    <property type="entry name" value="TonB-dep_OMP_SusC/RagA_CS"/>
</dbReference>
<protein>
    <submittedName>
        <fullName evidence="12">TonB-dependent receptor</fullName>
    </submittedName>
</protein>
<dbReference type="InterPro" id="IPR012910">
    <property type="entry name" value="Plug_dom"/>
</dbReference>
<evidence type="ECO:0000256" key="7">
    <source>
        <dbReference type="ARBA" id="ARBA00023237"/>
    </source>
</evidence>
<keyword evidence="13" id="KW-1185">Reference proteome</keyword>
<sequence length="1118" mass="122894">MTNQNLLSFLQIFLRYIEAIKQNFKKNDLLFLMGLLFICTGSLHAQNKTVTGKVTDGDDLEGPLAGVTILVKGTNNGTSTDFDGDFTLNNVSETATLVFSYIGYVTQEIPVNYKTTFNVTLKPSLESLDEVKIVAIGYGTVKRENLTGSVASISAKELSKVAVTNVSEALAGRLPGVSVQAIDGAPGADIIIRVRGGGSINNDNSPLYVVDGLIVDNLNDLPPGDIESIDVLKDAASTAIYGSRASNGVILVSTKRAKAGKTTVTYNTFFQVKTFPSERKYNVLSPYEFALMQYETAAIGGATTLAQFTKDYGHFGDLKLYKNMKPIDRQEDLFGKSNFSRYNNFNITGGTEATRMFLSYTSNRDSGLMPDSGQDRDALNFKLNHQISDKLKIDAGARITTNLIKGSGISGTSGLKVSNLVTNRPINGLADELIINPDSADDDYLQDYIASYLNPVEYSKQDWRQKKSLSYIFNAGLTWDILNNLKANTAVSLNKTYGENLRFYGPITGVSKENGGAPVGTKYDYEDKSYRITNTLNYSFKNLGKHDVNILIGQEVGSSGGINQSIQVGGFRPSIQPEELFANTQLGDSQYTYQSTKEETDTNIFSLFSRANYSYDDKYLFTATVRRDESSIFSKSNRVGYFPAFSAGWKISSEPFLKDSKAINQLKLRIGYGATGNDNIPTNSTNLLYFASDSRGPGFTNDLPSSYYYAGGGSTLYNPDLIWETTIGKNIGLDFTLFNSVVNGSLDFYRNEVKDLLVKGLIQGSPGFSTQWSNAGNTSNQGAELGLSMNVLNKKDYSLTINANFGTNKFRIDKLPGLDKQQFSTTNWASTDLNWYEDYLLKEGDEVGLIYGYKNDGFYTVDDFDQVTPTTYALKAGLPNPGGLYGTTLRPGSMKIKDLNNDGEIDKDNDRTVIGSTLPKATGGFGFTANLKGFDISAFFNWSYGNDEYNAGKIAYNSLFARNGGSYLNMLTTMDSSNRFTYIDIDGTYTGTPGQIITDLAQLGELNADKTIWSGNISFANRKPQLTDWAVEDASYIRFSNLTIGYTMPMKAIQNSIISNLRFYVTGTNLYLWTKYSGYDPDANNSRSNDGYQGLTPGLDFSSYPKNRSYTFGVNASF</sequence>
<dbReference type="PROSITE" id="PS52016">
    <property type="entry name" value="TONB_DEPENDENT_REC_3"/>
    <property type="match status" value="1"/>
</dbReference>
<evidence type="ECO:0000256" key="9">
    <source>
        <dbReference type="RuleBase" id="RU003357"/>
    </source>
</evidence>
<feature type="domain" description="TonB-dependent receptor-like beta-barrel" evidence="10">
    <location>
        <begin position="442"/>
        <end position="861"/>
    </location>
</feature>
<organism evidence="12 13">
    <name type="scientific">Mariniflexile litorale</name>
    <dbReference type="NCBI Taxonomy" id="3045158"/>
    <lineage>
        <taxon>Bacteria</taxon>
        <taxon>Pseudomonadati</taxon>
        <taxon>Bacteroidota</taxon>
        <taxon>Flavobacteriia</taxon>
        <taxon>Flavobacteriales</taxon>
        <taxon>Flavobacteriaceae</taxon>
        <taxon>Mariniflexile</taxon>
    </lineage>
</organism>
<comment type="subcellular location">
    <subcellularLocation>
        <location evidence="1 8">Cell outer membrane</location>
        <topology evidence="1 8">Multi-pass membrane protein</topology>
    </subcellularLocation>
</comment>
<evidence type="ECO:0000313" key="13">
    <source>
        <dbReference type="Proteomes" id="UP001224325"/>
    </source>
</evidence>
<evidence type="ECO:0000256" key="8">
    <source>
        <dbReference type="PROSITE-ProRule" id="PRU01360"/>
    </source>
</evidence>
<evidence type="ECO:0000313" key="12">
    <source>
        <dbReference type="EMBL" id="XBL14377.1"/>
    </source>
</evidence>
<dbReference type="AlphaFoldDB" id="A0AAU7EH69"/>
<dbReference type="Pfam" id="PF13715">
    <property type="entry name" value="CarbopepD_reg_2"/>
    <property type="match status" value="1"/>
</dbReference>
<dbReference type="InterPro" id="IPR000531">
    <property type="entry name" value="Beta-barrel_TonB"/>
</dbReference>
<dbReference type="RefSeq" id="WP_308992156.1">
    <property type="nucleotide sequence ID" value="NZ_CP155618.1"/>
</dbReference>
<comment type="similarity">
    <text evidence="8 9">Belongs to the TonB-dependent receptor family.</text>
</comment>
<dbReference type="Pfam" id="PF07715">
    <property type="entry name" value="Plug"/>
    <property type="match status" value="1"/>
</dbReference>
<dbReference type="Gene3D" id="2.40.170.20">
    <property type="entry name" value="TonB-dependent receptor, beta-barrel domain"/>
    <property type="match status" value="1"/>
</dbReference>
<dbReference type="NCBIfam" id="TIGR04057">
    <property type="entry name" value="SusC_RagA_signa"/>
    <property type="match status" value="1"/>
</dbReference>
<keyword evidence="12" id="KW-0675">Receptor</keyword>
<evidence type="ECO:0000256" key="2">
    <source>
        <dbReference type="ARBA" id="ARBA00022448"/>
    </source>
</evidence>
<evidence type="ECO:0000256" key="4">
    <source>
        <dbReference type="ARBA" id="ARBA00022692"/>
    </source>
</evidence>
<keyword evidence="7 8" id="KW-0998">Cell outer membrane</keyword>
<evidence type="ECO:0000256" key="3">
    <source>
        <dbReference type="ARBA" id="ARBA00022452"/>
    </source>
</evidence>
<dbReference type="SUPFAM" id="SSF49464">
    <property type="entry name" value="Carboxypeptidase regulatory domain-like"/>
    <property type="match status" value="1"/>
</dbReference>
<accession>A0AAU7EH69</accession>
<evidence type="ECO:0000259" key="10">
    <source>
        <dbReference type="Pfam" id="PF00593"/>
    </source>
</evidence>
<evidence type="ECO:0000256" key="1">
    <source>
        <dbReference type="ARBA" id="ARBA00004571"/>
    </source>
</evidence>
<evidence type="ECO:0000259" key="11">
    <source>
        <dbReference type="Pfam" id="PF07715"/>
    </source>
</evidence>
<dbReference type="InterPro" id="IPR008969">
    <property type="entry name" value="CarboxyPept-like_regulatory"/>
</dbReference>
<keyword evidence="3 8" id="KW-1134">Transmembrane beta strand</keyword>
<dbReference type="SUPFAM" id="SSF56935">
    <property type="entry name" value="Porins"/>
    <property type="match status" value="1"/>
</dbReference>
<keyword evidence="4 8" id="KW-0812">Transmembrane</keyword>
<dbReference type="InterPro" id="IPR037066">
    <property type="entry name" value="Plug_dom_sf"/>
</dbReference>
<dbReference type="Gene3D" id="2.170.130.10">
    <property type="entry name" value="TonB-dependent receptor, plug domain"/>
    <property type="match status" value="1"/>
</dbReference>
<dbReference type="GO" id="GO:0009279">
    <property type="term" value="C:cell outer membrane"/>
    <property type="evidence" value="ECO:0007669"/>
    <property type="project" value="UniProtKB-SubCell"/>
</dbReference>
<keyword evidence="2 8" id="KW-0813">Transport</keyword>
<dbReference type="KEGG" id="mlil:QLS71_018970"/>
<name>A0AAU7EH69_9FLAO</name>
<dbReference type="InterPro" id="IPR023996">
    <property type="entry name" value="TonB-dep_OMP_SusC/RagA"/>
</dbReference>
<keyword evidence="5 9" id="KW-0798">TonB box</keyword>
<proteinExistence type="inferred from homology"/>
<dbReference type="InterPro" id="IPR039426">
    <property type="entry name" value="TonB-dep_rcpt-like"/>
</dbReference>
<evidence type="ECO:0000256" key="6">
    <source>
        <dbReference type="ARBA" id="ARBA00023136"/>
    </source>
</evidence>
<dbReference type="Gene3D" id="2.60.40.1120">
    <property type="entry name" value="Carboxypeptidase-like, regulatory domain"/>
    <property type="match status" value="1"/>
</dbReference>
<feature type="domain" description="TonB-dependent receptor plug" evidence="11">
    <location>
        <begin position="144"/>
        <end position="249"/>
    </location>
</feature>